<dbReference type="EC" id="3.1.2.12" evidence="3 8"/>
<evidence type="ECO:0000256" key="2">
    <source>
        <dbReference type="ARBA" id="ARBA00005622"/>
    </source>
</evidence>
<dbReference type="GO" id="GO:0005829">
    <property type="term" value="C:cytosol"/>
    <property type="evidence" value="ECO:0007669"/>
    <property type="project" value="TreeGrafter"/>
</dbReference>
<keyword evidence="5 8" id="KW-0719">Serine esterase</keyword>
<dbReference type="Gene3D" id="3.40.50.1820">
    <property type="entry name" value="alpha/beta hydrolase"/>
    <property type="match status" value="1"/>
</dbReference>
<evidence type="ECO:0000256" key="7">
    <source>
        <dbReference type="PIRSR" id="PIRSR614186-1"/>
    </source>
</evidence>
<dbReference type="WBParaSite" id="TCONS_00006641.p1">
    <property type="protein sequence ID" value="TCONS_00006641.p1"/>
    <property type="gene ID" value="XLOC_004769"/>
</dbReference>
<feature type="active site" description="Charge relay system" evidence="7">
    <location>
        <position position="258"/>
    </location>
</feature>
<comment type="function">
    <text evidence="1 8">Serine hydrolase involved in the detoxification of formaldehyde.</text>
</comment>
<accession>A0A0K0DTK1</accession>
<dbReference type="InterPro" id="IPR029058">
    <property type="entry name" value="AB_hydrolase_fold"/>
</dbReference>
<feature type="active site" description="Charge relay system" evidence="7">
    <location>
        <position position="148"/>
    </location>
</feature>
<comment type="similarity">
    <text evidence="2 8">Belongs to the esterase D family.</text>
</comment>
<name>A0A0K0DTK1_STRER</name>
<keyword evidence="6 8" id="KW-0378">Hydrolase</keyword>
<evidence type="ECO:0000256" key="5">
    <source>
        <dbReference type="ARBA" id="ARBA00022487"/>
    </source>
</evidence>
<dbReference type="Pfam" id="PF00756">
    <property type="entry name" value="Esterase"/>
    <property type="match status" value="1"/>
</dbReference>
<evidence type="ECO:0000256" key="6">
    <source>
        <dbReference type="ARBA" id="ARBA00022801"/>
    </source>
</evidence>
<dbReference type="AlphaFoldDB" id="A0A0K0DTK1"/>
<keyword evidence="8" id="KW-0963">Cytoplasm</keyword>
<dbReference type="GO" id="GO:0018738">
    <property type="term" value="F:S-formylglutathione hydrolase activity"/>
    <property type="evidence" value="ECO:0007669"/>
    <property type="project" value="UniProtKB-EC"/>
</dbReference>
<sequence>MLNLVSSTRSFNGYQKIFSFNSHELASTTRFGIYLPDGYNEKKFSVLFYLSGLTCTENNFIEKSGFQRFASKYKIIVVNPDTSPRGVDIEGDSDAWYFGKGAGFYVDSIIEKWKKNYRMYSYVSSELVNVIKKEFNCDEKKFGIFGHSMGGHGALVIGLNNPHIFKTISTFSAICHPSNSPWGNTAFKGYLGEDKKTWKKYDATEIAKEYSGPKINILMDQGNADGFLEKKELLPEDFLKIKNEYINVDYRLREGYDHSYFYIATFIEEHFVFHSSNL</sequence>
<evidence type="ECO:0000313" key="10">
    <source>
        <dbReference type="WBParaSite" id="SSTP_0000056300.1"/>
    </source>
</evidence>
<reference evidence="10" key="1">
    <citation type="submission" date="2015-08" db="UniProtKB">
        <authorList>
            <consortium name="WormBaseParasite"/>
        </authorList>
    </citation>
    <scope>IDENTIFICATION</scope>
</reference>
<dbReference type="GO" id="GO:0052689">
    <property type="term" value="F:carboxylic ester hydrolase activity"/>
    <property type="evidence" value="ECO:0007669"/>
    <property type="project" value="UniProtKB-KW"/>
</dbReference>
<dbReference type="WBParaSite" id="SSTP_0000056300.1">
    <property type="protein sequence ID" value="SSTP_0000056300.1"/>
    <property type="gene ID" value="SSTP_0000056300"/>
</dbReference>
<evidence type="ECO:0000256" key="4">
    <source>
        <dbReference type="ARBA" id="ARBA00016774"/>
    </source>
</evidence>
<feature type="active site" description="Charge relay system" evidence="7">
    <location>
        <position position="225"/>
    </location>
</feature>
<evidence type="ECO:0000256" key="3">
    <source>
        <dbReference type="ARBA" id="ARBA00012479"/>
    </source>
</evidence>
<dbReference type="STRING" id="6248.A0A0K0DTK1"/>
<dbReference type="InterPro" id="IPR000801">
    <property type="entry name" value="Esterase-like"/>
</dbReference>
<dbReference type="Proteomes" id="UP000035681">
    <property type="component" value="Unplaced"/>
</dbReference>
<dbReference type="PANTHER" id="PTHR10061">
    <property type="entry name" value="S-FORMYLGLUTATHIONE HYDROLASE"/>
    <property type="match status" value="1"/>
</dbReference>
<dbReference type="InterPro" id="IPR014186">
    <property type="entry name" value="S-formylglutathione_hydrol"/>
</dbReference>
<comment type="catalytic activity">
    <reaction evidence="8">
        <text>S-formylglutathione + H2O = formate + glutathione + H(+)</text>
        <dbReference type="Rhea" id="RHEA:14961"/>
        <dbReference type="ChEBI" id="CHEBI:15377"/>
        <dbReference type="ChEBI" id="CHEBI:15378"/>
        <dbReference type="ChEBI" id="CHEBI:15740"/>
        <dbReference type="ChEBI" id="CHEBI:57688"/>
        <dbReference type="ChEBI" id="CHEBI:57925"/>
        <dbReference type="EC" id="3.1.2.12"/>
    </reaction>
</comment>
<evidence type="ECO:0000313" key="9">
    <source>
        <dbReference type="Proteomes" id="UP000035681"/>
    </source>
</evidence>
<dbReference type="SUPFAM" id="SSF53474">
    <property type="entry name" value="alpha/beta-Hydrolases"/>
    <property type="match status" value="1"/>
</dbReference>
<dbReference type="NCBIfam" id="TIGR02821">
    <property type="entry name" value="fghA_ester_D"/>
    <property type="match status" value="1"/>
</dbReference>
<evidence type="ECO:0000256" key="8">
    <source>
        <dbReference type="RuleBase" id="RU363068"/>
    </source>
</evidence>
<comment type="subcellular location">
    <subcellularLocation>
        <location evidence="8">Cytoplasm</location>
    </subcellularLocation>
</comment>
<keyword evidence="9" id="KW-1185">Reference proteome</keyword>
<protein>
    <recommendedName>
        <fullName evidence="4 8">S-formylglutathione hydrolase</fullName>
        <ecNumber evidence="3 8">3.1.2.12</ecNumber>
    </recommendedName>
</protein>
<dbReference type="GO" id="GO:0046294">
    <property type="term" value="P:formaldehyde catabolic process"/>
    <property type="evidence" value="ECO:0007669"/>
    <property type="project" value="InterPro"/>
</dbReference>
<organism evidence="10">
    <name type="scientific">Strongyloides stercoralis</name>
    <name type="common">Threadworm</name>
    <dbReference type="NCBI Taxonomy" id="6248"/>
    <lineage>
        <taxon>Eukaryota</taxon>
        <taxon>Metazoa</taxon>
        <taxon>Ecdysozoa</taxon>
        <taxon>Nematoda</taxon>
        <taxon>Chromadorea</taxon>
        <taxon>Rhabditida</taxon>
        <taxon>Tylenchina</taxon>
        <taxon>Panagrolaimomorpha</taxon>
        <taxon>Strongyloidoidea</taxon>
        <taxon>Strongyloididae</taxon>
        <taxon>Strongyloides</taxon>
    </lineage>
</organism>
<evidence type="ECO:0000256" key="1">
    <source>
        <dbReference type="ARBA" id="ARBA00002608"/>
    </source>
</evidence>
<proteinExistence type="inferred from homology"/>
<dbReference type="PANTHER" id="PTHR10061:SF0">
    <property type="entry name" value="S-FORMYLGLUTATHIONE HYDROLASE"/>
    <property type="match status" value="1"/>
</dbReference>
<dbReference type="FunFam" id="3.40.50.1820:FF:000002">
    <property type="entry name" value="S-formylglutathione hydrolase"/>
    <property type="match status" value="1"/>
</dbReference>